<dbReference type="InterPro" id="IPR043519">
    <property type="entry name" value="NT_sf"/>
</dbReference>
<dbReference type="Proteomes" id="UP000034516">
    <property type="component" value="Unassembled WGS sequence"/>
</dbReference>
<proteinExistence type="predicted"/>
<protein>
    <submittedName>
        <fullName evidence="2">Polymerase beta domain protein region protein</fullName>
    </submittedName>
</protein>
<reference evidence="2 3" key="1">
    <citation type="journal article" date="2015" name="Nature">
        <title>rRNA introns, odd ribosomes, and small enigmatic genomes across a large radiation of phyla.</title>
        <authorList>
            <person name="Brown C.T."/>
            <person name="Hug L.A."/>
            <person name="Thomas B.C."/>
            <person name="Sharon I."/>
            <person name="Castelle C.J."/>
            <person name="Singh A."/>
            <person name="Wilkins M.J."/>
            <person name="Williams K.H."/>
            <person name="Banfield J.F."/>
        </authorList>
    </citation>
    <scope>NUCLEOTIDE SEQUENCE [LARGE SCALE GENOMIC DNA]</scope>
</reference>
<accession>A0A0G0Z001</accession>
<name>A0A0G0Z001_9BACT</name>
<dbReference type="GO" id="GO:0016779">
    <property type="term" value="F:nucleotidyltransferase activity"/>
    <property type="evidence" value="ECO:0007669"/>
    <property type="project" value="InterPro"/>
</dbReference>
<dbReference type="Gene3D" id="3.30.460.10">
    <property type="entry name" value="Beta Polymerase, domain 2"/>
    <property type="match status" value="1"/>
</dbReference>
<feature type="domain" description="Polymerase nucleotidyl transferase" evidence="1">
    <location>
        <begin position="9"/>
        <end position="109"/>
    </location>
</feature>
<sequence length="116" mass="13647">MNQRELNQKLKQIVKDLNPYQPEKVILYGSYARGNPKKESDIDLLVIKKTNKDYFASIKEVCQLLRPKKYYGTNKYIKGLDPIVYTPSQIRKRLAMGDFFIKDILSQGRVIYEKSR</sequence>
<dbReference type="CDD" id="cd05403">
    <property type="entry name" value="NT_KNTase_like"/>
    <property type="match status" value="1"/>
</dbReference>
<comment type="caution">
    <text evidence="2">The sequence shown here is derived from an EMBL/GenBank/DDBJ whole genome shotgun (WGS) entry which is preliminary data.</text>
</comment>
<dbReference type="InterPro" id="IPR002934">
    <property type="entry name" value="Polymerase_NTP_transf_dom"/>
</dbReference>
<dbReference type="SUPFAM" id="SSF81301">
    <property type="entry name" value="Nucleotidyltransferase"/>
    <property type="match status" value="1"/>
</dbReference>
<dbReference type="PATRIC" id="fig|1618677.3.peg.391"/>
<dbReference type="InterPro" id="IPR052548">
    <property type="entry name" value="Type_VII_TA_antitoxin"/>
</dbReference>
<dbReference type="PANTHER" id="PTHR33933">
    <property type="entry name" value="NUCLEOTIDYLTRANSFERASE"/>
    <property type="match status" value="1"/>
</dbReference>
<evidence type="ECO:0000313" key="2">
    <source>
        <dbReference type="EMBL" id="KKS42102.1"/>
    </source>
</evidence>
<dbReference type="EMBL" id="LCCW01000020">
    <property type="protein sequence ID" value="KKS42102.1"/>
    <property type="molecule type" value="Genomic_DNA"/>
</dbReference>
<dbReference type="PANTHER" id="PTHR33933:SF1">
    <property type="entry name" value="PROTEIN ADENYLYLTRANSFERASE MNTA-RELATED"/>
    <property type="match status" value="1"/>
</dbReference>
<evidence type="ECO:0000313" key="3">
    <source>
        <dbReference type="Proteomes" id="UP000034516"/>
    </source>
</evidence>
<dbReference type="Pfam" id="PF01909">
    <property type="entry name" value="NTP_transf_2"/>
    <property type="match status" value="1"/>
</dbReference>
<dbReference type="AlphaFoldDB" id="A0A0G0Z001"/>
<gene>
    <name evidence="2" type="ORF">UV02_C0020G0013</name>
</gene>
<evidence type="ECO:0000259" key="1">
    <source>
        <dbReference type="Pfam" id="PF01909"/>
    </source>
</evidence>
<organism evidence="2 3">
    <name type="scientific">Candidatus Kuenenbacteria bacterium GW2011_GWA2_42_15</name>
    <dbReference type="NCBI Taxonomy" id="1618677"/>
    <lineage>
        <taxon>Bacteria</taxon>
        <taxon>Candidatus Kueneniibacteriota</taxon>
    </lineage>
</organism>